<dbReference type="GO" id="GO:0005524">
    <property type="term" value="F:ATP binding"/>
    <property type="evidence" value="ECO:0007669"/>
    <property type="project" value="UniProtKB-KW"/>
</dbReference>
<keyword evidence="9" id="KW-0175">Coiled coil</keyword>
<evidence type="ECO:0000256" key="9">
    <source>
        <dbReference type="SAM" id="Coils"/>
    </source>
</evidence>
<evidence type="ECO:0000313" key="12">
    <source>
        <dbReference type="EMBL" id="SVC26684.1"/>
    </source>
</evidence>
<comment type="catalytic activity">
    <reaction evidence="8">
        <text>ATP + H2O = ADP + phosphate + H(+)</text>
        <dbReference type="Rhea" id="RHEA:13065"/>
        <dbReference type="ChEBI" id="CHEBI:15377"/>
        <dbReference type="ChEBI" id="CHEBI:15378"/>
        <dbReference type="ChEBI" id="CHEBI:30616"/>
        <dbReference type="ChEBI" id="CHEBI:43474"/>
        <dbReference type="ChEBI" id="CHEBI:456216"/>
        <dbReference type="EC" id="5.6.2.4"/>
    </reaction>
</comment>
<evidence type="ECO:0000259" key="11">
    <source>
        <dbReference type="PROSITE" id="PS51217"/>
    </source>
</evidence>
<evidence type="ECO:0000256" key="4">
    <source>
        <dbReference type="ARBA" id="ARBA00022840"/>
    </source>
</evidence>
<dbReference type="PROSITE" id="PS51198">
    <property type="entry name" value="UVRD_HELICASE_ATP_BIND"/>
    <property type="match status" value="1"/>
</dbReference>
<dbReference type="InterPro" id="IPR014016">
    <property type="entry name" value="UvrD-like_ATP-bd"/>
</dbReference>
<feature type="domain" description="UvrD-like helicase C-terminal" evidence="11">
    <location>
        <begin position="98"/>
        <end position="393"/>
    </location>
</feature>
<feature type="coiled-coil region" evidence="9">
    <location>
        <begin position="354"/>
        <end position="381"/>
    </location>
</feature>
<dbReference type="InterPro" id="IPR027417">
    <property type="entry name" value="P-loop_NTPase"/>
</dbReference>
<dbReference type="AlphaFoldDB" id="A0A382KPA1"/>
<evidence type="ECO:0000256" key="1">
    <source>
        <dbReference type="ARBA" id="ARBA00022741"/>
    </source>
</evidence>
<organism evidence="12">
    <name type="scientific">marine metagenome</name>
    <dbReference type="NCBI Taxonomy" id="408172"/>
    <lineage>
        <taxon>unclassified sequences</taxon>
        <taxon>metagenomes</taxon>
        <taxon>ecological metagenomes</taxon>
    </lineage>
</organism>
<dbReference type="GO" id="GO:0043138">
    <property type="term" value="F:3'-5' DNA helicase activity"/>
    <property type="evidence" value="ECO:0007669"/>
    <property type="project" value="UniProtKB-EC"/>
</dbReference>
<accession>A0A382KPA1</accession>
<comment type="catalytic activity">
    <reaction evidence="6">
        <text>Couples ATP hydrolysis with the unwinding of duplex DNA by translocating in the 3'-5' direction.</text>
        <dbReference type="EC" id="5.6.2.4"/>
    </reaction>
</comment>
<name>A0A382KPA1_9ZZZZ</name>
<evidence type="ECO:0000256" key="2">
    <source>
        <dbReference type="ARBA" id="ARBA00022801"/>
    </source>
</evidence>
<evidence type="ECO:0000256" key="3">
    <source>
        <dbReference type="ARBA" id="ARBA00022806"/>
    </source>
</evidence>
<evidence type="ECO:0000256" key="8">
    <source>
        <dbReference type="ARBA" id="ARBA00048988"/>
    </source>
</evidence>
<dbReference type="Gene3D" id="1.10.486.10">
    <property type="entry name" value="PCRA, domain 4"/>
    <property type="match status" value="1"/>
</dbReference>
<dbReference type="InterPro" id="IPR000212">
    <property type="entry name" value="DNA_helicase_UvrD/REP"/>
</dbReference>
<feature type="domain" description="UvrD-like helicase ATP-binding" evidence="10">
    <location>
        <begin position="1"/>
        <end position="97"/>
    </location>
</feature>
<dbReference type="EMBL" id="UINC01082161">
    <property type="protein sequence ID" value="SVC26684.1"/>
    <property type="molecule type" value="Genomic_DNA"/>
</dbReference>
<dbReference type="PROSITE" id="PS51217">
    <property type="entry name" value="UVRD_HELICASE_CTER"/>
    <property type="match status" value="1"/>
</dbReference>
<evidence type="ECO:0000259" key="10">
    <source>
        <dbReference type="PROSITE" id="PS51198"/>
    </source>
</evidence>
<keyword evidence="1" id="KW-0547">Nucleotide-binding</keyword>
<dbReference type="SUPFAM" id="SSF52540">
    <property type="entry name" value="P-loop containing nucleoside triphosphate hydrolases"/>
    <property type="match status" value="1"/>
</dbReference>
<keyword evidence="4" id="KW-0067">ATP-binding</keyword>
<keyword evidence="3" id="KW-0347">Helicase</keyword>
<dbReference type="PANTHER" id="PTHR11070">
    <property type="entry name" value="UVRD / RECB / PCRA DNA HELICASE FAMILY MEMBER"/>
    <property type="match status" value="1"/>
</dbReference>
<dbReference type="Gene3D" id="3.40.50.300">
    <property type="entry name" value="P-loop containing nucleotide triphosphate hydrolases"/>
    <property type="match status" value="2"/>
</dbReference>
<reference evidence="12" key="1">
    <citation type="submission" date="2018-05" db="EMBL/GenBank/DDBJ databases">
        <authorList>
            <person name="Lanie J.A."/>
            <person name="Ng W.-L."/>
            <person name="Kazmierczak K.M."/>
            <person name="Andrzejewski T.M."/>
            <person name="Davidsen T.M."/>
            <person name="Wayne K.J."/>
            <person name="Tettelin H."/>
            <person name="Glass J.I."/>
            <person name="Rusch D."/>
            <person name="Podicherti R."/>
            <person name="Tsui H.-C.T."/>
            <person name="Winkler M.E."/>
        </authorList>
    </citation>
    <scope>NUCLEOTIDE SEQUENCE</scope>
</reference>
<dbReference type="GO" id="GO:0016787">
    <property type="term" value="F:hydrolase activity"/>
    <property type="evidence" value="ECO:0007669"/>
    <property type="project" value="UniProtKB-KW"/>
</dbReference>
<dbReference type="InterPro" id="IPR014017">
    <property type="entry name" value="DNA_helicase_UvrD-like_C"/>
</dbReference>
<dbReference type="Pfam" id="PF00580">
    <property type="entry name" value="UvrD-helicase"/>
    <property type="match status" value="1"/>
</dbReference>
<evidence type="ECO:0000256" key="5">
    <source>
        <dbReference type="ARBA" id="ARBA00023235"/>
    </source>
</evidence>
<dbReference type="EC" id="5.6.2.4" evidence="7"/>
<dbReference type="Pfam" id="PF13361">
    <property type="entry name" value="UvrD_C"/>
    <property type="match status" value="1"/>
</dbReference>
<evidence type="ECO:0000256" key="7">
    <source>
        <dbReference type="ARBA" id="ARBA00034808"/>
    </source>
</evidence>
<protein>
    <recommendedName>
        <fullName evidence="7">DNA 3'-5' helicase</fullName>
        <ecNumber evidence="7">5.6.2.4</ecNumber>
    </recommendedName>
</protein>
<feature type="non-terminal residue" evidence="12">
    <location>
        <position position="1"/>
    </location>
</feature>
<sequence>LIWVLNAFQKDDDFLRRYQERFLYFLIDEYQDTNGTQNELLNSLIDFWEEPNIFVVGDDDQCIYEFQGARMQNILEFYESYKKDMKVVVMQDNYRSTQAILDCSKALIDNNKDRLVKKIEGLSKDLTARKEPYSSSKVEPIIKAYHNIKYEELGIVQEIQKLKEKGIPLNEIAIIYLRHKQAEEIVNLFEKKGISYNIVRKVNILELPIIQNIINILEYIKAETKSPYSGEHILFEIMHYRFFQLSIRDIAKISAYCGRNRKLTIREALHDKVLLNDIGLENPTAIIEFENKINNWIGEVHNQTLQTLFETIINSGGILRNTMESIDKTWTLQVLTTFFDFLKGESMKNPNIRLSSFLDTLKKMEEENIKLQVNKTKFEENGVNFTTAHSAKGLEFEYVYLIGCTNNIWASKGR</sequence>
<keyword evidence="2" id="KW-0378">Hydrolase</keyword>
<gene>
    <name evidence="12" type="ORF">METZ01_LOCUS279538</name>
</gene>
<evidence type="ECO:0000256" key="6">
    <source>
        <dbReference type="ARBA" id="ARBA00034617"/>
    </source>
</evidence>
<dbReference type="GO" id="GO:0000725">
    <property type="term" value="P:recombinational repair"/>
    <property type="evidence" value="ECO:0007669"/>
    <property type="project" value="TreeGrafter"/>
</dbReference>
<keyword evidence="5" id="KW-0413">Isomerase</keyword>
<feature type="non-terminal residue" evidence="12">
    <location>
        <position position="414"/>
    </location>
</feature>
<proteinExistence type="predicted"/>
<dbReference type="GO" id="GO:0003677">
    <property type="term" value="F:DNA binding"/>
    <property type="evidence" value="ECO:0007669"/>
    <property type="project" value="InterPro"/>
</dbReference>
<dbReference type="PANTHER" id="PTHR11070:SF2">
    <property type="entry name" value="ATP-DEPENDENT DNA HELICASE SRS2"/>
    <property type="match status" value="1"/>
</dbReference>